<dbReference type="Gene3D" id="3.10.300.10">
    <property type="entry name" value="Methylpurine-DNA glycosylase (MPG)"/>
    <property type="match status" value="1"/>
</dbReference>
<evidence type="ECO:0000313" key="7">
    <source>
        <dbReference type="Proteomes" id="UP001595998"/>
    </source>
</evidence>
<keyword evidence="2 5" id="KW-0227">DNA damage</keyword>
<keyword evidence="4 5" id="KW-0234">DNA repair</keyword>
<dbReference type="EMBL" id="JBHSEH010000022">
    <property type="protein sequence ID" value="MFC4427435.1"/>
    <property type="molecule type" value="Genomic_DNA"/>
</dbReference>
<protein>
    <recommendedName>
        <fullName evidence="5">Putative 3-methyladenine DNA glycosylase</fullName>
        <ecNumber evidence="5">3.2.2.-</ecNumber>
    </recommendedName>
</protein>
<evidence type="ECO:0000256" key="1">
    <source>
        <dbReference type="ARBA" id="ARBA00009232"/>
    </source>
</evidence>
<dbReference type="RefSeq" id="WP_380040915.1">
    <property type="nucleotide sequence ID" value="NZ_JBHSEH010000022.1"/>
</dbReference>
<dbReference type="SUPFAM" id="SSF50486">
    <property type="entry name" value="FMT C-terminal domain-like"/>
    <property type="match status" value="1"/>
</dbReference>
<keyword evidence="3 5" id="KW-0378">Hydrolase</keyword>
<sequence>MSLPLPPSFFARDPVAVARALLGAELVRTLPGGERLRGRVVETEAYDCPRDPACTAGRFHAARSAEMAIAPGRWLFWSAHGHPLLQVACREAGVSASVLLRALEPLEGLGQMLTYRPVTRERDLTNGPAKLVYALGLDPAQVTHTPVDSPALHLLAAPSPLPEEAVQTTTRIGIREGRTLPWRFVLKGNPWVSPALPSMALAAEEGAPQLAAEQGPLTF</sequence>
<dbReference type="Proteomes" id="UP001595998">
    <property type="component" value="Unassembled WGS sequence"/>
</dbReference>
<evidence type="ECO:0000256" key="2">
    <source>
        <dbReference type="ARBA" id="ARBA00022763"/>
    </source>
</evidence>
<comment type="caution">
    <text evidence="6">The sequence shown here is derived from an EMBL/GenBank/DDBJ whole genome shotgun (WGS) entry which is preliminary data.</text>
</comment>
<evidence type="ECO:0000256" key="4">
    <source>
        <dbReference type="ARBA" id="ARBA00023204"/>
    </source>
</evidence>
<gene>
    <name evidence="6" type="ORF">ACFOZ9_14550</name>
</gene>
<dbReference type="InterPro" id="IPR036995">
    <property type="entry name" value="MPG_sf"/>
</dbReference>
<name>A0ABV8XPG4_9DEIO</name>
<dbReference type="InterPro" id="IPR003180">
    <property type="entry name" value="MPG"/>
</dbReference>
<organism evidence="6 7">
    <name type="scientific">Deinococcus navajonensis</name>
    <dbReference type="NCBI Taxonomy" id="309884"/>
    <lineage>
        <taxon>Bacteria</taxon>
        <taxon>Thermotogati</taxon>
        <taxon>Deinococcota</taxon>
        <taxon>Deinococci</taxon>
        <taxon>Deinococcales</taxon>
        <taxon>Deinococcaceae</taxon>
        <taxon>Deinococcus</taxon>
    </lineage>
</organism>
<comment type="similarity">
    <text evidence="1 5">Belongs to the DNA glycosylase MPG family.</text>
</comment>
<dbReference type="EC" id="3.2.2.-" evidence="5"/>
<evidence type="ECO:0000256" key="3">
    <source>
        <dbReference type="ARBA" id="ARBA00022801"/>
    </source>
</evidence>
<keyword evidence="7" id="KW-1185">Reference proteome</keyword>
<accession>A0ABV8XPG4</accession>
<dbReference type="HAMAP" id="MF_00527">
    <property type="entry name" value="3MGH"/>
    <property type="match status" value="1"/>
</dbReference>
<evidence type="ECO:0000256" key="5">
    <source>
        <dbReference type="HAMAP-Rule" id="MF_00527"/>
    </source>
</evidence>
<evidence type="ECO:0000313" key="6">
    <source>
        <dbReference type="EMBL" id="MFC4427435.1"/>
    </source>
</evidence>
<dbReference type="CDD" id="cd00540">
    <property type="entry name" value="AAG"/>
    <property type="match status" value="1"/>
</dbReference>
<reference evidence="7" key="1">
    <citation type="journal article" date="2019" name="Int. J. Syst. Evol. Microbiol.">
        <title>The Global Catalogue of Microorganisms (GCM) 10K type strain sequencing project: providing services to taxonomists for standard genome sequencing and annotation.</title>
        <authorList>
            <consortium name="The Broad Institute Genomics Platform"/>
            <consortium name="The Broad Institute Genome Sequencing Center for Infectious Disease"/>
            <person name="Wu L."/>
            <person name="Ma J."/>
        </authorList>
    </citation>
    <scope>NUCLEOTIDE SEQUENCE [LARGE SCALE GENOMIC DNA]</scope>
    <source>
        <strain evidence="7">CCUG 56029</strain>
    </source>
</reference>
<dbReference type="NCBIfam" id="TIGR00567">
    <property type="entry name" value="3mg"/>
    <property type="match status" value="1"/>
</dbReference>
<dbReference type="PANTHER" id="PTHR10429">
    <property type="entry name" value="DNA-3-METHYLADENINE GLYCOSYLASE"/>
    <property type="match status" value="1"/>
</dbReference>
<dbReference type="PANTHER" id="PTHR10429:SF0">
    <property type="entry name" value="DNA-3-METHYLADENINE GLYCOSYLASE"/>
    <property type="match status" value="1"/>
</dbReference>
<dbReference type="InterPro" id="IPR011034">
    <property type="entry name" value="Formyl_transferase-like_C_sf"/>
</dbReference>
<proteinExistence type="inferred from homology"/>
<dbReference type="Pfam" id="PF02245">
    <property type="entry name" value="Pur_DNA_glyco"/>
    <property type="match status" value="1"/>
</dbReference>